<dbReference type="Gene3D" id="3.10.450.530">
    <property type="entry name" value="Ribonuclease toxin, BrnT, of type II toxin-antitoxin system"/>
    <property type="match status" value="1"/>
</dbReference>
<dbReference type="Proteomes" id="UP000557872">
    <property type="component" value="Unassembled WGS sequence"/>
</dbReference>
<dbReference type="Pfam" id="PF04365">
    <property type="entry name" value="BrnT_toxin"/>
    <property type="match status" value="1"/>
</dbReference>
<dbReference type="InterPro" id="IPR007460">
    <property type="entry name" value="BrnT_toxin"/>
</dbReference>
<dbReference type="InterPro" id="IPR038573">
    <property type="entry name" value="BrnT_sf"/>
</dbReference>
<gene>
    <name evidence="1" type="ORF">HW115_10375</name>
</gene>
<evidence type="ECO:0000313" key="1">
    <source>
        <dbReference type="EMBL" id="NWK56019.1"/>
    </source>
</evidence>
<dbReference type="RefSeq" id="WP_178932627.1">
    <property type="nucleotide sequence ID" value="NZ_JACBAZ010000004.1"/>
</dbReference>
<name>A0A851GFN7_9BACT</name>
<protein>
    <submittedName>
        <fullName evidence="1">BrnT family toxin</fullName>
    </submittedName>
</protein>
<dbReference type="EMBL" id="JACBAZ010000004">
    <property type="protein sequence ID" value="NWK56019.1"/>
    <property type="molecule type" value="Genomic_DNA"/>
</dbReference>
<accession>A0A851GFN7</accession>
<comment type="caution">
    <text evidence="1">The sequence shown here is derived from an EMBL/GenBank/DDBJ whole genome shotgun (WGS) entry which is preliminary data.</text>
</comment>
<reference evidence="1 2" key="1">
    <citation type="submission" date="2020-07" db="EMBL/GenBank/DDBJ databases">
        <title>Roseicoccus Jingziensis gen. nov., sp. nov., isolated from coastal seawater.</title>
        <authorList>
            <person name="Feng X."/>
        </authorList>
    </citation>
    <scope>NUCLEOTIDE SEQUENCE [LARGE SCALE GENOMIC DNA]</scope>
    <source>
        <strain evidence="1 2">N1E253</strain>
    </source>
</reference>
<organism evidence="1 2">
    <name type="scientific">Oceaniferula marina</name>
    <dbReference type="NCBI Taxonomy" id="2748318"/>
    <lineage>
        <taxon>Bacteria</taxon>
        <taxon>Pseudomonadati</taxon>
        <taxon>Verrucomicrobiota</taxon>
        <taxon>Verrucomicrobiia</taxon>
        <taxon>Verrucomicrobiales</taxon>
        <taxon>Verrucomicrobiaceae</taxon>
        <taxon>Oceaniferula</taxon>
    </lineage>
</organism>
<keyword evidence="2" id="KW-1185">Reference proteome</keyword>
<sequence length="92" mass="10830">MELDLTDSSLDLKATTPRELEEILEDPFAIRFLPDLEREDGEARYYTLGRTVQDRHLFLAFWTNGKTARIIAARDMTDAEIRFYQRNYGEIN</sequence>
<evidence type="ECO:0000313" key="2">
    <source>
        <dbReference type="Proteomes" id="UP000557872"/>
    </source>
</evidence>
<dbReference type="AlphaFoldDB" id="A0A851GFN7"/>
<proteinExistence type="predicted"/>